<evidence type="ECO:0000313" key="2">
    <source>
        <dbReference type="EMBL" id="KAE9522558.1"/>
    </source>
</evidence>
<dbReference type="EMBL" id="VYZN01000983">
    <property type="protein sequence ID" value="KAE9522558.1"/>
    <property type="molecule type" value="Genomic_DNA"/>
</dbReference>
<feature type="coiled-coil region" evidence="1">
    <location>
        <begin position="506"/>
        <end position="533"/>
    </location>
</feature>
<sequence length="784" mass="91515">MSTSNMHCITEILGNKVKPSMERLLLWILIENANNNNLVTNVGEIIYTNGEERLKDFKKITEPFCDNIMIAKILDFSNYDGKPINGHFLVKKSACGGYNSILRSNFSEFKLAGHGVKAKKPYLLNSDIKTALGVKQVIGVDLKKYKEYENPVFIPFKVELADVKIETLLHELPKILERLKKDNYYLLDLDITLDIAGIFNKEEMIKYLVSSFPFSLPGKNIKKDNIIVDNIKTVGIDCLTWLNENSRVKVYNKFICQMTSPGVNKQLGNHFINFINCPDKRLKETFGSELARKNGITRLEATIYNYANNDFDINEKYDPLHCLKILEKNISFFLKAPFYSVSISRMWKKLTDTLENSCCVVDTTSKRLNYVYWANKNTSKLTGINIKLPEDSKKEEKVIKYVLSAFSFKMLPVNYIEITNGGNGKISIIQKCFLKKEGKTYFTKSTTLYSSINKIIDIGELGLSSTKNVIPEVLRKKTNISSKLYPYVIEEVYNFNPIYLKSMKKHKLEHQNIKEEERRLQFLNETKKENLKMLDDRSKREKIESKILEYFRVKWIQLGDKNKYKLYAFMVDNRLKYPSVGVLVEENNSFSVRYIKGVHKNFFIDNYKNKQYLKEKGFCFLSFNRQEIVYLPKDEHFMILETNGYTSYNGNRFPCISDLHVDKTIWGDKGKALEYNQNTIENLDSRRMEDFIGKTPSVKECKRLERIGEKVQLIIRAIVKTKYRGKDRYIFAIENMGHFYVSNYWMEKSMKETPIDFNYKIKIQLDLFKITPSNNKELRVFCSN</sequence>
<reference evidence="2 3" key="1">
    <citation type="submission" date="2019-08" db="EMBL/GenBank/DDBJ databases">
        <title>The genome of the soybean aphid Biotype 1, its phylome, world population structure and adaptation to the North American continent.</title>
        <authorList>
            <person name="Giordano R."/>
            <person name="Donthu R.K."/>
            <person name="Hernandez A.G."/>
            <person name="Wright C.L."/>
            <person name="Zimin A.V."/>
        </authorList>
    </citation>
    <scope>NUCLEOTIDE SEQUENCE [LARGE SCALE GENOMIC DNA]</scope>
    <source>
        <tissue evidence="2">Whole aphids</tissue>
    </source>
</reference>
<accession>A0A6G0SWN1</accession>
<gene>
    <name evidence="2" type="ORF">AGLY_017042</name>
</gene>
<keyword evidence="1" id="KW-0175">Coiled coil</keyword>
<keyword evidence="3" id="KW-1185">Reference proteome</keyword>
<dbReference type="OrthoDB" id="8174150at2759"/>
<comment type="caution">
    <text evidence="2">The sequence shown here is derived from an EMBL/GenBank/DDBJ whole genome shotgun (WGS) entry which is preliminary data.</text>
</comment>
<protein>
    <submittedName>
        <fullName evidence="2">Uncharacterized protein</fullName>
    </submittedName>
</protein>
<dbReference type="Proteomes" id="UP000475862">
    <property type="component" value="Unassembled WGS sequence"/>
</dbReference>
<evidence type="ECO:0000313" key="3">
    <source>
        <dbReference type="Proteomes" id="UP000475862"/>
    </source>
</evidence>
<proteinExistence type="predicted"/>
<dbReference type="AlphaFoldDB" id="A0A6G0SWN1"/>
<organism evidence="2 3">
    <name type="scientific">Aphis glycines</name>
    <name type="common">Soybean aphid</name>
    <dbReference type="NCBI Taxonomy" id="307491"/>
    <lineage>
        <taxon>Eukaryota</taxon>
        <taxon>Metazoa</taxon>
        <taxon>Ecdysozoa</taxon>
        <taxon>Arthropoda</taxon>
        <taxon>Hexapoda</taxon>
        <taxon>Insecta</taxon>
        <taxon>Pterygota</taxon>
        <taxon>Neoptera</taxon>
        <taxon>Paraneoptera</taxon>
        <taxon>Hemiptera</taxon>
        <taxon>Sternorrhyncha</taxon>
        <taxon>Aphidomorpha</taxon>
        <taxon>Aphidoidea</taxon>
        <taxon>Aphididae</taxon>
        <taxon>Aphidini</taxon>
        <taxon>Aphis</taxon>
        <taxon>Aphis</taxon>
    </lineage>
</organism>
<name>A0A6G0SWN1_APHGL</name>
<evidence type="ECO:0000256" key="1">
    <source>
        <dbReference type="SAM" id="Coils"/>
    </source>
</evidence>